<comment type="caution">
    <text evidence="1">The sequence shown here is derived from an EMBL/GenBank/DDBJ whole genome shotgun (WGS) entry which is preliminary data.</text>
</comment>
<dbReference type="RefSeq" id="WP_238246783.1">
    <property type="nucleotide sequence ID" value="NZ_BPQP01000105.1"/>
</dbReference>
<evidence type="ECO:0000313" key="1">
    <source>
        <dbReference type="EMBL" id="GJD97733.1"/>
    </source>
</evidence>
<sequence>MSVLALIKAVVQLLGLVMGRANAERERGLGRTEAIVASLEQTVVAIRTAREVEAQAEATHRADPTDGAFDLEFMRKD</sequence>
<accession>A0ABQ4S3M7</accession>
<keyword evidence="2" id="KW-1185">Reference proteome</keyword>
<evidence type="ECO:0000313" key="2">
    <source>
        <dbReference type="Proteomes" id="UP001055125"/>
    </source>
</evidence>
<proteinExistence type="predicted"/>
<reference evidence="1" key="1">
    <citation type="journal article" date="2021" name="Front. Microbiol.">
        <title>Comprehensive Comparative Genomics and Phenotyping of Methylobacterium Species.</title>
        <authorList>
            <person name="Alessa O."/>
            <person name="Ogura Y."/>
            <person name="Fujitani Y."/>
            <person name="Takami H."/>
            <person name="Hayashi T."/>
            <person name="Sahin N."/>
            <person name="Tani A."/>
        </authorList>
    </citation>
    <scope>NUCLEOTIDE SEQUENCE</scope>
    <source>
        <strain evidence="1">DSM 19015</strain>
    </source>
</reference>
<dbReference type="EMBL" id="BPQP01000105">
    <property type="protein sequence ID" value="GJD97733.1"/>
    <property type="molecule type" value="Genomic_DNA"/>
</dbReference>
<dbReference type="Proteomes" id="UP001055125">
    <property type="component" value="Unassembled WGS sequence"/>
</dbReference>
<gene>
    <name evidence="1" type="ORF">OCOJLMKI_4966</name>
</gene>
<organism evidence="1 2">
    <name type="scientific">Methylobacterium iners</name>
    <dbReference type="NCBI Taxonomy" id="418707"/>
    <lineage>
        <taxon>Bacteria</taxon>
        <taxon>Pseudomonadati</taxon>
        <taxon>Pseudomonadota</taxon>
        <taxon>Alphaproteobacteria</taxon>
        <taxon>Hyphomicrobiales</taxon>
        <taxon>Methylobacteriaceae</taxon>
        <taxon>Methylobacterium</taxon>
    </lineage>
</organism>
<protein>
    <submittedName>
        <fullName evidence="1">Uncharacterized protein</fullName>
    </submittedName>
</protein>
<reference evidence="1" key="2">
    <citation type="submission" date="2021-08" db="EMBL/GenBank/DDBJ databases">
        <authorList>
            <person name="Tani A."/>
            <person name="Ola A."/>
            <person name="Ogura Y."/>
            <person name="Katsura K."/>
            <person name="Hayashi T."/>
        </authorList>
    </citation>
    <scope>NUCLEOTIDE SEQUENCE</scope>
    <source>
        <strain evidence="1">DSM 19015</strain>
    </source>
</reference>
<name>A0ABQ4S3M7_9HYPH</name>